<keyword evidence="2" id="KW-0812">Transmembrane</keyword>
<evidence type="ECO:0000313" key="3">
    <source>
        <dbReference type="EMBL" id="KAH9415171.1"/>
    </source>
</evidence>
<comment type="caution">
    <text evidence="3">The sequence shown here is derived from an EMBL/GenBank/DDBJ whole genome shotgun (WGS) entry which is preliminary data.</text>
</comment>
<dbReference type="EMBL" id="NJHN03000099">
    <property type="protein sequence ID" value="KAH9415171.1"/>
    <property type="molecule type" value="Genomic_DNA"/>
</dbReference>
<name>A0ABQ8IXY2_DERPT</name>
<keyword evidence="2" id="KW-0472">Membrane</keyword>
<sequence length="90" mass="10657">MISSSSFKFQQRHREQQQQQQQFDYNNDKFENNNNNHGIDNHPQNHRFSSSIQIINPISKYGSKTLTFLYHGCINLMLILLLVTKHKPLL</sequence>
<protein>
    <submittedName>
        <fullName evidence="3">Uncharacterized protein</fullName>
    </submittedName>
</protein>
<accession>A0ABQ8IXY2</accession>
<evidence type="ECO:0000256" key="1">
    <source>
        <dbReference type="SAM" id="MobiDB-lite"/>
    </source>
</evidence>
<reference evidence="3 4" key="2">
    <citation type="journal article" date="2022" name="Mol. Biol. Evol.">
        <title>Comparative Genomics Reveals Insights into the Divergent Evolution of Astigmatic Mites and Household Pest Adaptations.</title>
        <authorList>
            <person name="Xiong Q."/>
            <person name="Wan A.T."/>
            <person name="Liu X."/>
            <person name="Fung C.S."/>
            <person name="Xiao X."/>
            <person name="Malainual N."/>
            <person name="Hou J."/>
            <person name="Wang L."/>
            <person name="Wang M."/>
            <person name="Yang K.Y."/>
            <person name="Cui Y."/>
            <person name="Leung E.L."/>
            <person name="Nong W."/>
            <person name="Shin S.K."/>
            <person name="Au S.W."/>
            <person name="Jeong K.Y."/>
            <person name="Chew F.T."/>
            <person name="Hui J.H."/>
            <person name="Leung T.F."/>
            <person name="Tungtrongchitr A."/>
            <person name="Zhong N."/>
            <person name="Liu Z."/>
            <person name="Tsui S.K."/>
        </authorList>
    </citation>
    <scope>NUCLEOTIDE SEQUENCE [LARGE SCALE GENOMIC DNA]</scope>
    <source>
        <strain evidence="3">Derp</strain>
    </source>
</reference>
<keyword evidence="2" id="KW-1133">Transmembrane helix</keyword>
<organism evidence="3 4">
    <name type="scientific">Dermatophagoides pteronyssinus</name>
    <name type="common">European house dust mite</name>
    <dbReference type="NCBI Taxonomy" id="6956"/>
    <lineage>
        <taxon>Eukaryota</taxon>
        <taxon>Metazoa</taxon>
        <taxon>Ecdysozoa</taxon>
        <taxon>Arthropoda</taxon>
        <taxon>Chelicerata</taxon>
        <taxon>Arachnida</taxon>
        <taxon>Acari</taxon>
        <taxon>Acariformes</taxon>
        <taxon>Sarcoptiformes</taxon>
        <taxon>Astigmata</taxon>
        <taxon>Psoroptidia</taxon>
        <taxon>Analgoidea</taxon>
        <taxon>Pyroglyphidae</taxon>
        <taxon>Dermatophagoidinae</taxon>
        <taxon>Dermatophagoides</taxon>
    </lineage>
</organism>
<keyword evidence="4" id="KW-1185">Reference proteome</keyword>
<dbReference type="Proteomes" id="UP000887458">
    <property type="component" value="Unassembled WGS sequence"/>
</dbReference>
<proteinExistence type="predicted"/>
<evidence type="ECO:0000256" key="2">
    <source>
        <dbReference type="SAM" id="Phobius"/>
    </source>
</evidence>
<evidence type="ECO:0000313" key="4">
    <source>
        <dbReference type="Proteomes" id="UP000887458"/>
    </source>
</evidence>
<feature type="transmembrane region" description="Helical" evidence="2">
    <location>
        <begin position="68"/>
        <end position="84"/>
    </location>
</feature>
<reference evidence="3 4" key="1">
    <citation type="journal article" date="2018" name="J. Allergy Clin. Immunol.">
        <title>High-quality assembly of Dermatophagoides pteronyssinus genome and transcriptome reveals a wide range of novel allergens.</title>
        <authorList>
            <person name="Liu X.Y."/>
            <person name="Yang K.Y."/>
            <person name="Wang M.Q."/>
            <person name="Kwok J.S."/>
            <person name="Zeng X."/>
            <person name="Yang Z."/>
            <person name="Xiao X.J."/>
            <person name="Lau C.P."/>
            <person name="Li Y."/>
            <person name="Huang Z.M."/>
            <person name="Ba J.G."/>
            <person name="Yim A.K."/>
            <person name="Ouyang C.Y."/>
            <person name="Ngai S.M."/>
            <person name="Chan T.F."/>
            <person name="Leung E.L."/>
            <person name="Liu L."/>
            <person name="Liu Z.G."/>
            <person name="Tsui S.K."/>
        </authorList>
    </citation>
    <scope>NUCLEOTIDE SEQUENCE [LARGE SCALE GENOMIC DNA]</scope>
    <source>
        <strain evidence="3">Derp</strain>
    </source>
</reference>
<feature type="region of interest" description="Disordered" evidence="1">
    <location>
        <begin position="1"/>
        <end position="46"/>
    </location>
</feature>
<gene>
    <name evidence="3" type="ORF">DERP_006262</name>
</gene>